<sequence>MIDNKRQELIHSQVMEILKENQLAFSNVARPKPTKASTATSASWSKDLAPKASAATQGAWDSTNTPGGVSSLAKEKWNVQEIAALVTKALESNNVKVAFSNKPIPAPTTISSSTQPAWKKEEEAPRKPAAGTQGAWDTTDTPGGLSSETKKVWNLDAIAALVRKELTENLEFYNKPLPKPTTVSSSTQPAWKDDSEEYKPKESASAQGIWERGNKISASTQPAWKVDEIAALVTKALQNK</sequence>
<feature type="compositionally biased region" description="Polar residues" evidence="1">
    <location>
        <begin position="135"/>
        <end position="147"/>
    </location>
</feature>
<dbReference type="KEGG" id="ehl:EHLA_2970"/>
<dbReference type="AlphaFoldDB" id="A0A285PVA5"/>
<feature type="region of interest" description="Disordered" evidence="1">
    <location>
        <begin position="104"/>
        <end position="148"/>
    </location>
</feature>
<feature type="region of interest" description="Disordered" evidence="1">
    <location>
        <begin position="174"/>
        <end position="220"/>
    </location>
</feature>
<name>A0A285PVA5_9FIRM</name>
<organism evidence="2 3">
    <name type="scientific">Anaerobutyricum hallii</name>
    <dbReference type="NCBI Taxonomy" id="39488"/>
    <lineage>
        <taxon>Bacteria</taxon>
        <taxon>Bacillati</taxon>
        <taxon>Bacillota</taxon>
        <taxon>Clostridia</taxon>
        <taxon>Lachnospirales</taxon>
        <taxon>Lachnospiraceae</taxon>
        <taxon>Anaerobutyricum</taxon>
    </lineage>
</organism>
<evidence type="ECO:0000256" key="1">
    <source>
        <dbReference type="SAM" id="MobiDB-lite"/>
    </source>
</evidence>
<keyword evidence="3" id="KW-1185">Reference proteome</keyword>
<gene>
    <name evidence="2" type="ORF">EHLA_2970</name>
</gene>
<feature type="compositionally biased region" description="Basic and acidic residues" evidence="1">
    <location>
        <begin position="191"/>
        <end position="202"/>
    </location>
</feature>
<protein>
    <submittedName>
        <fullName evidence="2">Consensus disorder prediction</fullName>
    </submittedName>
</protein>
<dbReference type="RefSeq" id="WP_123864871.1">
    <property type="nucleotide sequence ID" value="NZ_LT907978.1"/>
</dbReference>
<feature type="region of interest" description="Disordered" evidence="1">
    <location>
        <begin position="29"/>
        <end position="70"/>
    </location>
</feature>
<evidence type="ECO:0000313" key="2">
    <source>
        <dbReference type="EMBL" id="SOB73524.1"/>
    </source>
</evidence>
<dbReference type="EMBL" id="LT907978">
    <property type="protein sequence ID" value="SOB73524.1"/>
    <property type="molecule type" value="Genomic_DNA"/>
</dbReference>
<reference evidence="3" key="1">
    <citation type="submission" date="2017-09" db="EMBL/GenBank/DDBJ databases">
        <authorList>
            <person name="Shetty A S."/>
        </authorList>
    </citation>
    <scope>NUCLEOTIDE SEQUENCE [LARGE SCALE GENOMIC DNA]</scope>
</reference>
<feature type="compositionally biased region" description="Polar residues" evidence="1">
    <location>
        <begin position="54"/>
        <end position="68"/>
    </location>
</feature>
<proteinExistence type="predicted"/>
<evidence type="ECO:0000313" key="3">
    <source>
        <dbReference type="Proteomes" id="UP000217549"/>
    </source>
</evidence>
<feature type="compositionally biased region" description="Low complexity" evidence="1">
    <location>
        <begin position="34"/>
        <end position="43"/>
    </location>
</feature>
<accession>A0A285PVA5</accession>
<dbReference type="Proteomes" id="UP000217549">
    <property type="component" value="Chromosome I"/>
</dbReference>